<evidence type="ECO:0000256" key="1">
    <source>
        <dbReference type="SAM" id="MobiDB-lite"/>
    </source>
</evidence>
<name>A0A7J6MW39_PERCH</name>
<protein>
    <submittedName>
        <fullName evidence="2">Uncharacterized protein</fullName>
    </submittedName>
</protein>
<dbReference type="AlphaFoldDB" id="A0A7J6MW39"/>
<comment type="caution">
    <text evidence="2">The sequence shown here is derived from an EMBL/GenBank/DDBJ whole genome shotgun (WGS) entry which is preliminary data.</text>
</comment>
<dbReference type="Proteomes" id="UP000591131">
    <property type="component" value="Unassembled WGS sequence"/>
</dbReference>
<evidence type="ECO:0000313" key="2">
    <source>
        <dbReference type="EMBL" id="KAF4675101.1"/>
    </source>
</evidence>
<feature type="region of interest" description="Disordered" evidence="1">
    <location>
        <begin position="296"/>
        <end position="316"/>
    </location>
</feature>
<proteinExistence type="predicted"/>
<feature type="compositionally biased region" description="Basic and acidic residues" evidence="1">
    <location>
        <begin position="428"/>
        <end position="440"/>
    </location>
</feature>
<reference evidence="2 3" key="1">
    <citation type="submission" date="2020-04" db="EMBL/GenBank/DDBJ databases">
        <title>Perkinsus chesapeaki whole genome sequence.</title>
        <authorList>
            <person name="Bogema D.R."/>
        </authorList>
    </citation>
    <scope>NUCLEOTIDE SEQUENCE [LARGE SCALE GENOMIC DNA]</scope>
    <source>
        <strain evidence="2">ATCC PRA-425</strain>
    </source>
</reference>
<feature type="region of interest" description="Disordered" evidence="1">
    <location>
        <begin position="331"/>
        <end position="445"/>
    </location>
</feature>
<dbReference type="OrthoDB" id="434959at2759"/>
<organism evidence="2 3">
    <name type="scientific">Perkinsus chesapeaki</name>
    <name type="common">Clam parasite</name>
    <name type="synonym">Perkinsus andrewsi</name>
    <dbReference type="NCBI Taxonomy" id="330153"/>
    <lineage>
        <taxon>Eukaryota</taxon>
        <taxon>Sar</taxon>
        <taxon>Alveolata</taxon>
        <taxon>Perkinsozoa</taxon>
        <taxon>Perkinsea</taxon>
        <taxon>Perkinsida</taxon>
        <taxon>Perkinsidae</taxon>
        <taxon>Perkinsus</taxon>
    </lineage>
</organism>
<gene>
    <name evidence="2" type="ORF">FOL47_008276</name>
</gene>
<keyword evidence="3" id="KW-1185">Reference proteome</keyword>
<accession>A0A7J6MW39</accession>
<dbReference type="EMBL" id="JAAPAO010000052">
    <property type="protein sequence ID" value="KAF4675101.1"/>
    <property type="molecule type" value="Genomic_DNA"/>
</dbReference>
<sequence>MSVGYPVRRSLDLIDGGASEPVDAHIYSMMRKQPYDTRGLMYMSLQCPQTHRKGDIRLQRRMDNQILHSIYPQSYGDYQIKRRELRPPTPEMRKSLDKRDIVCGKHTPSIVLIKDEYKANLRGIDHNTRQRKDYINKSMSVDQLHSESAILAHCKTANTYTMDIGTTAIGRELHNKRRPHHSQDRLECFDFGITRSNNHYSNMDKLTRSDAYYIKPRLAITNNSVKTLYKLRYCIVALMTGYMPATSTTSITDTSGTMDYITQHQEQQQQQHLTASSSSLCQRITDFLMRLCIRGSDTTPDDDNTPLTEELPKDANVRVIEQEEALDRAYNLPRPRGDHPPPSTCVSSTSSTLSSSPEVKPVEEGEGGRHRRNRRNDNGDETIDFSGIPTPTISDADSDDEFFNGAINRNDDDDESDKVSSGSSGTSEKLERIREEGRKRVEARKRRRLLEEMEAEGNLGKGTASN</sequence>
<feature type="compositionally biased region" description="Low complexity" evidence="1">
    <location>
        <begin position="344"/>
        <end position="357"/>
    </location>
</feature>
<evidence type="ECO:0000313" key="3">
    <source>
        <dbReference type="Proteomes" id="UP000591131"/>
    </source>
</evidence>